<evidence type="ECO:0000313" key="2">
    <source>
        <dbReference type="EMBL" id="UPU36620.1"/>
    </source>
</evidence>
<dbReference type="RefSeq" id="WP_183350350.1">
    <property type="nucleotide sequence ID" value="NZ_BLXY01000013.1"/>
</dbReference>
<accession>A0A6V8N2C8</accession>
<organism evidence="1 3">
    <name type="scientific">Geomonas paludis</name>
    <dbReference type="NCBI Taxonomy" id="2740185"/>
    <lineage>
        <taxon>Bacteria</taxon>
        <taxon>Pseudomonadati</taxon>
        <taxon>Thermodesulfobacteriota</taxon>
        <taxon>Desulfuromonadia</taxon>
        <taxon>Geobacterales</taxon>
        <taxon>Geobacteraceae</taxon>
        <taxon>Geomonas</taxon>
    </lineage>
</organism>
<dbReference type="NCBIfam" id="NF041064">
    <property type="entry name" value="DpdG"/>
    <property type="match status" value="1"/>
</dbReference>
<reference evidence="2" key="3">
    <citation type="submission" date="2022-04" db="EMBL/GenBank/DDBJ databases">
        <authorList>
            <person name="Liu G."/>
        </authorList>
    </citation>
    <scope>NUCLEOTIDE SEQUENCE</scope>
    <source>
        <strain evidence="2">RG22</strain>
    </source>
</reference>
<reference evidence="1" key="2">
    <citation type="journal article" date="2021" name="Int. J. Syst. Evol. Microbiol.">
        <title>Geomonas silvestris sp. nov., Geomonas paludis sp. nov. and Geomonas limicola sp. nov., isolated from terrestrial environments, and emended description of the genus Geomonas.</title>
        <authorList>
            <person name="Itoh H."/>
            <person name="Xu Z."/>
            <person name="Masuda Y."/>
            <person name="Ushijima N."/>
            <person name="Hayakawa C."/>
            <person name="Shiratori Y."/>
            <person name="Senoo K."/>
        </authorList>
    </citation>
    <scope>NUCLEOTIDE SEQUENCE</scope>
    <source>
        <strain evidence="1">Red736</strain>
    </source>
</reference>
<dbReference type="EMBL" id="BLXY01000013">
    <property type="protein sequence ID" value="GFO65883.1"/>
    <property type="molecule type" value="Genomic_DNA"/>
</dbReference>
<dbReference type="Proteomes" id="UP000568888">
    <property type="component" value="Unassembled WGS sequence"/>
</dbReference>
<dbReference type="EMBL" id="CP096574">
    <property type="protein sequence ID" value="UPU36620.1"/>
    <property type="molecule type" value="Genomic_DNA"/>
</dbReference>
<keyword evidence="4" id="KW-1185">Reference proteome</keyword>
<gene>
    <name evidence="1" type="ORF">GMPD_38020</name>
    <name evidence="2" type="ORF">M1B72_02635</name>
</gene>
<dbReference type="Proteomes" id="UP000831485">
    <property type="component" value="Chromosome"/>
</dbReference>
<reference evidence="3" key="1">
    <citation type="submission" date="2020-06" db="EMBL/GenBank/DDBJ databases">
        <title>Draft genomic sequecing of Geomonas sp. Red736.</title>
        <authorList>
            <person name="Itoh H."/>
            <person name="Xu Z.X."/>
            <person name="Ushijima N."/>
            <person name="Masuda Y."/>
            <person name="Shiratori Y."/>
            <person name="Senoo K."/>
        </authorList>
    </citation>
    <scope>NUCLEOTIDE SEQUENCE [LARGE SCALE GENOMIC DNA]</scope>
    <source>
        <strain evidence="3">Red736</strain>
    </source>
</reference>
<evidence type="ECO:0000313" key="1">
    <source>
        <dbReference type="EMBL" id="GFO65883.1"/>
    </source>
</evidence>
<evidence type="ECO:0000313" key="4">
    <source>
        <dbReference type="Proteomes" id="UP000831485"/>
    </source>
</evidence>
<proteinExistence type="predicted"/>
<name>A0A6V8N2C8_9BACT</name>
<dbReference type="InterPro" id="IPR049812">
    <property type="entry name" value="DpdG-like"/>
</dbReference>
<protein>
    <submittedName>
        <fullName evidence="1">Uncharacterized protein</fullName>
    </submittedName>
</protein>
<dbReference type="AlphaFoldDB" id="A0A6V8N2C8"/>
<sequence length="298" mass="33177">MAILNRTSDGLFNVLIVIYKVLAHYGPLSKDDVKSMVAPGDVTDTQVNNTLNRWTQLGLFSVDGTAVSITPEFRPGEGEGVDLAVCRLPVILRTIIFRQENNANFWDSECSASADFSRGISWLLAQDVYSFGTNSHATVQNVEKVQLADPSQRILQNDTRWPGLCHWATYLGFAWDAATLVVDPTVAVRESLPEVFTGGKTLIASSFLEALACVLPVLDYGAYRQEVETALNPQNWRKPPKFFLSTSLSRALKRLELSGEITLEHLADTGEAYRMMRQQGAEWGRVFTHVTWNYAEGK</sequence>
<evidence type="ECO:0000313" key="3">
    <source>
        <dbReference type="Proteomes" id="UP000568888"/>
    </source>
</evidence>